<evidence type="ECO:0000313" key="3">
    <source>
        <dbReference type="Proteomes" id="UP001292094"/>
    </source>
</evidence>
<keyword evidence="3" id="KW-1185">Reference proteome</keyword>
<proteinExistence type="predicted"/>
<evidence type="ECO:0000313" key="2">
    <source>
        <dbReference type="EMBL" id="KAK4319479.1"/>
    </source>
</evidence>
<keyword evidence="1" id="KW-1133">Transmembrane helix</keyword>
<organism evidence="2 3">
    <name type="scientific">Petrolisthes manimaculis</name>
    <dbReference type="NCBI Taxonomy" id="1843537"/>
    <lineage>
        <taxon>Eukaryota</taxon>
        <taxon>Metazoa</taxon>
        <taxon>Ecdysozoa</taxon>
        <taxon>Arthropoda</taxon>
        <taxon>Crustacea</taxon>
        <taxon>Multicrustacea</taxon>
        <taxon>Malacostraca</taxon>
        <taxon>Eumalacostraca</taxon>
        <taxon>Eucarida</taxon>
        <taxon>Decapoda</taxon>
        <taxon>Pleocyemata</taxon>
        <taxon>Anomura</taxon>
        <taxon>Galatheoidea</taxon>
        <taxon>Porcellanidae</taxon>
        <taxon>Petrolisthes</taxon>
    </lineage>
</organism>
<keyword evidence="1" id="KW-0472">Membrane</keyword>
<dbReference type="EMBL" id="JAWZYT010000749">
    <property type="protein sequence ID" value="KAK4319479.1"/>
    <property type="molecule type" value="Genomic_DNA"/>
</dbReference>
<accession>A0AAE1Q374</accession>
<sequence length="112" mass="12816">MVVTSAGRAWWVLVKVFSCPVSKGALQENVNPPTPTHLSYLTPLYIISMCGVCVCVYRGTYRVTWSAWLIYKETPVIPITYTLASHPKSGVRSKANLHVVYRRWLEMLQWDK</sequence>
<name>A0AAE1Q374_9EUCA</name>
<dbReference type="AlphaFoldDB" id="A0AAE1Q374"/>
<protein>
    <submittedName>
        <fullName evidence="2">Uncharacterized protein</fullName>
    </submittedName>
</protein>
<comment type="caution">
    <text evidence="2">The sequence shown here is derived from an EMBL/GenBank/DDBJ whole genome shotgun (WGS) entry which is preliminary data.</text>
</comment>
<feature type="transmembrane region" description="Helical" evidence="1">
    <location>
        <begin position="38"/>
        <end position="57"/>
    </location>
</feature>
<reference evidence="2" key="1">
    <citation type="submission" date="2023-11" db="EMBL/GenBank/DDBJ databases">
        <title>Genome assemblies of two species of porcelain crab, Petrolisthes cinctipes and Petrolisthes manimaculis (Anomura: Porcellanidae).</title>
        <authorList>
            <person name="Angst P."/>
        </authorList>
    </citation>
    <scope>NUCLEOTIDE SEQUENCE</scope>
    <source>
        <strain evidence="2">PB745_02</strain>
        <tissue evidence="2">Gill</tissue>
    </source>
</reference>
<dbReference type="Proteomes" id="UP001292094">
    <property type="component" value="Unassembled WGS sequence"/>
</dbReference>
<keyword evidence="1" id="KW-0812">Transmembrane</keyword>
<gene>
    <name evidence="2" type="ORF">Pmani_009582</name>
</gene>
<evidence type="ECO:0000256" key="1">
    <source>
        <dbReference type="SAM" id="Phobius"/>
    </source>
</evidence>